<dbReference type="InterPro" id="IPR036866">
    <property type="entry name" value="RibonucZ/Hydroxyglut_hydro"/>
</dbReference>
<sequence length="264" mass="29151">MKERVEKMKKNILLKVGVCVSLLGTIQFVSTISSVKAEQKLEQKVIKNETGTISISQLNKNVWVHTELGYFNGVAVPSNGLVLTTSKGLVLVDSSWDDKLTKELIEMVEKKFKKRVTDVIITHAHADRIGGIKTLKERGIKAHSTVLTAELAKKNGYEEPLGDLQTITNMKFGNIKVETFYPGKGHTEDNIVVWLPQYNILAGGCLVKSAEAKDLGNVADAYVNEWSISIENVLNRYGNMNLVVPGHGEVGDRGLLLHTLDLLK</sequence>
<evidence type="ECO:0000256" key="8">
    <source>
        <dbReference type="ARBA" id="ARBA00022729"/>
    </source>
</evidence>
<keyword evidence="14" id="KW-1133">Transmembrane helix</keyword>
<evidence type="ECO:0000313" key="16">
    <source>
        <dbReference type="EMBL" id="OOR04892.1"/>
    </source>
</evidence>
<dbReference type="GO" id="GO:0046677">
    <property type="term" value="P:response to antibiotic"/>
    <property type="evidence" value="ECO:0007669"/>
    <property type="project" value="UniProtKB-UniRule"/>
</dbReference>
<dbReference type="EC" id="3.5.2.6" evidence="6 13"/>
<keyword evidence="9" id="KW-0574">Periplasm</keyword>
<dbReference type="GO" id="GO:0017001">
    <property type="term" value="P:antibiotic catabolic process"/>
    <property type="evidence" value="ECO:0007669"/>
    <property type="project" value="InterPro"/>
</dbReference>
<evidence type="ECO:0000256" key="13">
    <source>
        <dbReference type="RuleBase" id="RU361140"/>
    </source>
</evidence>
<dbReference type="PROSITE" id="PS00743">
    <property type="entry name" value="BETA_LACTAMASE_B_1"/>
    <property type="match status" value="1"/>
</dbReference>
<dbReference type="SMART" id="SM00849">
    <property type="entry name" value="Lactamase_B"/>
    <property type="match status" value="1"/>
</dbReference>
<dbReference type="InterPro" id="IPR001279">
    <property type="entry name" value="Metallo-B-lactamas"/>
</dbReference>
<evidence type="ECO:0000256" key="2">
    <source>
        <dbReference type="ARBA" id="ARBA00001947"/>
    </source>
</evidence>
<dbReference type="NCBIfam" id="NF012229">
    <property type="entry name" value="bla_class_B_core"/>
    <property type="match status" value="1"/>
</dbReference>
<dbReference type="GO" id="GO:0042597">
    <property type="term" value="C:periplasmic space"/>
    <property type="evidence" value="ECO:0007669"/>
    <property type="project" value="UniProtKB-SubCell"/>
</dbReference>
<dbReference type="NCBIfam" id="NF033095">
    <property type="entry name" value="bla_Bc_2"/>
    <property type="match status" value="1"/>
</dbReference>
<dbReference type="PROSITE" id="PS00744">
    <property type="entry name" value="BETA_LACTAMASE_B_2"/>
    <property type="match status" value="1"/>
</dbReference>
<dbReference type="PANTHER" id="PTHR42951:SF4">
    <property type="entry name" value="ACYL-COENZYME A THIOESTERASE MBLAC2"/>
    <property type="match status" value="1"/>
</dbReference>
<dbReference type="EMBL" id="MUAI01000020">
    <property type="protein sequence ID" value="OOR04892.1"/>
    <property type="molecule type" value="Genomic_DNA"/>
</dbReference>
<evidence type="ECO:0000256" key="3">
    <source>
        <dbReference type="ARBA" id="ARBA00004418"/>
    </source>
</evidence>
<comment type="catalytic activity">
    <reaction evidence="1 13">
        <text>a beta-lactam + H2O = a substituted beta-amino acid</text>
        <dbReference type="Rhea" id="RHEA:20401"/>
        <dbReference type="ChEBI" id="CHEBI:15377"/>
        <dbReference type="ChEBI" id="CHEBI:35627"/>
        <dbReference type="ChEBI" id="CHEBI:140347"/>
        <dbReference type="EC" id="3.5.2.6"/>
    </reaction>
</comment>
<name>A0A1S9T4R5_BACMY</name>
<gene>
    <name evidence="16" type="ORF">BW900_20200</name>
</gene>
<accession>A0A1S9T4R5</accession>
<comment type="caution">
    <text evidence="16">The sequence shown here is derived from an EMBL/GenBank/DDBJ whole genome shotgun (WGS) entry which is preliminary data.</text>
</comment>
<dbReference type="Proteomes" id="UP000190696">
    <property type="component" value="Unassembled WGS sequence"/>
</dbReference>
<evidence type="ECO:0000256" key="5">
    <source>
        <dbReference type="ARBA" id="ARBA00011245"/>
    </source>
</evidence>
<evidence type="ECO:0000256" key="9">
    <source>
        <dbReference type="ARBA" id="ARBA00022764"/>
    </source>
</evidence>
<keyword evidence="14" id="KW-0472">Membrane</keyword>
<dbReference type="Gene3D" id="3.60.15.10">
    <property type="entry name" value="Ribonuclease Z/Hydroxyacylglutathione hydrolase-like"/>
    <property type="match status" value="1"/>
</dbReference>
<feature type="domain" description="Metallo-beta-lactamase" evidence="15">
    <location>
        <begin position="77"/>
        <end position="247"/>
    </location>
</feature>
<keyword evidence="7 13" id="KW-0479">Metal-binding</keyword>
<evidence type="ECO:0000256" key="7">
    <source>
        <dbReference type="ARBA" id="ARBA00022723"/>
    </source>
</evidence>
<dbReference type="InterPro" id="IPR001018">
    <property type="entry name" value="Beta-lactamase_class-B_CS"/>
</dbReference>
<evidence type="ECO:0000256" key="4">
    <source>
        <dbReference type="ARBA" id="ARBA00005250"/>
    </source>
</evidence>
<dbReference type="NCBIfam" id="NF033088">
    <property type="entry name" value="bla_subclass_B1"/>
    <property type="match status" value="1"/>
</dbReference>
<keyword evidence="8" id="KW-0732">Signal</keyword>
<comment type="similarity">
    <text evidence="4 13">Belongs to the metallo-beta-lactamase superfamily. Class-B beta-lactamase family.</text>
</comment>
<evidence type="ECO:0000256" key="1">
    <source>
        <dbReference type="ARBA" id="ARBA00001526"/>
    </source>
</evidence>
<dbReference type="GO" id="GO:0008270">
    <property type="term" value="F:zinc ion binding"/>
    <property type="evidence" value="ECO:0007669"/>
    <property type="project" value="InterPro"/>
</dbReference>
<dbReference type="GO" id="GO:0008800">
    <property type="term" value="F:beta-lactamase activity"/>
    <property type="evidence" value="ECO:0007669"/>
    <property type="project" value="UniProtKB-UniRule"/>
</dbReference>
<comment type="cofactor">
    <cofactor evidence="2 13">
        <name>Zn(2+)</name>
        <dbReference type="ChEBI" id="CHEBI:29105"/>
    </cofactor>
</comment>
<proteinExistence type="inferred from homology"/>
<keyword evidence="12 13" id="KW-0046">Antibiotic resistance</keyword>
<dbReference type="AlphaFoldDB" id="A0A1S9T4R5"/>
<comment type="subcellular location">
    <subcellularLocation>
        <location evidence="3">Periplasm</location>
    </subcellularLocation>
</comment>
<reference evidence="16 17" key="1">
    <citation type="submission" date="2017-01" db="EMBL/GenBank/DDBJ databases">
        <title>Bacillus cereus isolates.</title>
        <authorList>
            <person name="Beno S.M."/>
        </authorList>
    </citation>
    <scope>NUCLEOTIDE SEQUENCE [LARGE SCALE GENOMIC DNA]</scope>
    <source>
        <strain evidence="16 17">FSL W7-1108</strain>
    </source>
</reference>
<evidence type="ECO:0000256" key="11">
    <source>
        <dbReference type="ARBA" id="ARBA00022833"/>
    </source>
</evidence>
<feature type="transmembrane region" description="Helical" evidence="14">
    <location>
        <begin position="12"/>
        <end position="30"/>
    </location>
</feature>
<dbReference type="InterPro" id="IPR058199">
    <property type="entry name" value="BlaB//VIM/IMP-1"/>
</dbReference>
<evidence type="ECO:0000256" key="10">
    <source>
        <dbReference type="ARBA" id="ARBA00022801"/>
    </source>
</evidence>
<evidence type="ECO:0000256" key="12">
    <source>
        <dbReference type="ARBA" id="ARBA00023251"/>
    </source>
</evidence>
<dbReference type="InterPro" id="IPR050855">
    <property type="entry name" value="NDM-1-like"/>
</dbReference>
<dbReference type="PANTHER" id="PTHR42951">
    <property type="entry name" value="METALLO-BETA-LACTAMASE DOMAIN-CONTAINING"/>
    <property type="match status" value="1"/>
</dbReference>
<evidence type="ECO:0000313" key="17">
    <source>
        <dbReference type="Proteomes" id="UP000190696"/>
    </source>
</evidence>
<evidence type="ECO:0000256" key="14">
    <source>
        <dbReference type="SAM" id="Phobius"/>
    </source>
</evidence>
<organism evidence="16 17">
    <name type="scientific">Bacillus mycoides</name>
    <dbReference type="NCBI Taxonomy" id="1405"/>
    <lineage>
        <taxon>Bacteria</taxon>
        <taxon>Bacillati</taxon>
        <taxon>Bacillota</taxon>
        <taxon>Bacilli</taxon>
        <taxon>Bacillales</taxon>
        <taxon>Bacillaceae</taxon>
        <taxon>Bacillus</taxon>
        <taxon>Bacillus cereus group</taxon>
    </lineage>
</organism>
<keyword evidence="14" id="KW-0812">Transmembrane</keyword>
<protein>
    <recommendedName>
        <fullName evidence="6 13">Beta-lactamase</fullName>
        <ecNumber evidence="6 13">3.5.2.6</ecNumber>
    </recommendedName>
</protein>
<comment type="subunit">
    <text evidence="5">Monomer.</text>
</comment>
<dbReference type="Pfam" id="PF00753">
    <property type="entry name" value="Lactamase_B"/>
    <property type="match status" value="1"/>
</dbReference>
<keyword evidence="11 13" id="KW-0862">Zinc</keyword>
<evidence type="ECO:0000259" key="15">
    <source>
        <dbReference type="SMART" id="SM00849"/>
    </source>
</evidence>
<dbReference type="SUPFAM" id="SSF56281">
    <property type="entry name" value="Metallo-hydrolase/oxidoreductase"/>
    <property type="match status" value="1"/>
</dbReference>
<keyword evidence="10 13" id="KW-0378">Hydrolase</keyword>
<evidence type="ECO:0000256" key="6">
    <source>
        <dbReference type="ARBA" id="ARBA00012865"/>
    </source>
</evidence>